<feature type="compositionally biased region" description="Pro residues" evidence="1">
    <location>
        <begin position="63"/>
        <end position="73"/>
    </location>
</feature>
<feature type="region of interest" description="Disordered" evidence="1">
    <location>
        <begin position="417"/>
        <end position="558"/>
    </location>
</feature>
<dbReference type="Proteomes" id="UP000799536">
    <property type="component" value="Unassembled WGS sequence"/>
</dbReference>
<feature type="region of interest" description="Disordered" evidence="1">
    <location>
        <begin position="153"/>
        <end position="189"/>
    </location>
</feature>
<protein>
    <submittedName>
        <fullName evidence="2">Uncharacterized protein</fullName>
    </submittedName>
</protein>
<feature type="compositionally biased region" description="Basic and acidic residues" evidence="1">
    <location>
        <begin position="439"/>
        <end position="481"/>
    </location>
</feature>
<gene>
    <name evidence="2" type="ORF">GQ43DRAFT_483842</name>
</gene>
<reference evidence="2" key="1">
    <citation type="journal article" date="2020" name="Stud. Mycol.">
        <title>101 Dothideomycetes genomes: a test case for predicting lifestyles and emergence of pathogens.</title>
        <authorList>
            <person name="Haridas S."/>
            <person name="Albert R."/>
            <person name="Binder M."/>
            <person name="Bloem J."/>
            <person name="Labutti K."/>
            <person name="Salamov A."/>
            <person name="Andreopoulos B."/>
            <person name="Baker S."/>
            <person name="Barry K."/>
            <person name="Bills G."/>
            <person name="Bluhm B."/>
            <person name="Cannon C."/>
            <person name="Castanera R."/>
            <person name="Culley D."/>
            <person name="Daum C."/>
            <person name="Ezra D."/>
            <person name="Gonzalez J."/>
            <person name="Henrissat B."/>
            <person name="Kuo A."/>
            <person name="Liang C."/>
            <person name="Lipzen A."/>
            <person name="Lutzoni F."/>
            <person name="Magnuson J."/>
            <person name="Mondo S."/>
            <person name="Nolan M."/>
            <person name="Ohm R."/>
            <person name="Pangilinan J."/>
            <person name="Park H.-J."/>
            <person name="Ramirez L."/>
            <person name="Alfaro M."/>
            <person name="Sun H."/>
            <person name="Tritt A."/>
            <person name="Yoshinaga Y."/>
            <person name="Zwiers L.-H."/>
            <person name="Turgeon B."/>
            <person name="Goodwin S."/>
            <person name="Spatafora J."/>
            <person name="Crous P."/>
            <person name="Grigoriev I."/>
        </authorList>
    </citation>
    <scope>NUCLEOTIDE SEQUENCE</scope>
    <source>
        <strain evidence="2">ATCC 74209</strain>
    </source>
</reference>
<accession>A0A9P4JGZ3</accession>
<keyword evidence="3" id="KW-1185">Reference proteome</keyword>
<feature type="region of interest" description="Disordered" evidence="1">
    <location>
        <begin position="52"/>
        <end position="83"/>
    </location>
</feature>
<feature type="region of interest" description="Disordered" evidence="1">
    <location>
        <begin position="108"/>
        <end position="135"/>
    </location>
</feature>
<dbReference type="AlphaFoldDB" id="A0A9P4JGZ3"/>
<name>A0A9P4JGZ3_9PLEO</name>
<dbReference type="OrthoDB" id="3801596at2759"/>
<proteinExistence type="predicted"/>
<feature type="compositionally biased region" description="Low complexity" evidence="1">
    <location>
        <begin position="110"/>
        <end position="122"/>
    </location>
</feature>
<evidence type="ECO:0000313" key="3">
    <source>
        <dbReference type="Proteomes" id="UP000799536"/>
    </source>
</evidence>
<feature type="compositionally biased region" description="Polar residues" evidence="1">
    <location>
        <begin position="123"/>
        <end position="135"/>
    </location>
</feature>
<evidence type="ECO:0000313" key="2">
    <source>
        <dbReference type="EMBL" id="KAF2197801.1"/>
    </source>
</evidence>
<feature type="compositionally biased region" description="Polar residues" evidence="1">
    <location>
        <begin position="420"/>
        <end position="429"/>
    </location>
</feature>
<feature type="region of interest" description="Disordered" evidence="1">
    <location>
        <begin position="359"/>
        <end position="380"/>
    </location>
</feature>
<evidence type="ECO:0000256" key="1">
    <source>
        <dbReference type="SAM" id="MobiDB-lite"/>
    </source>
</evidence>
<feature type="compositionally biased region" description="Pro residues" evidence="1">
    <location>
        <begin position="153"/>
        <end position="182"/>
    </location>
</feature>
<organism evidence="2 3">
    <name type="scientific">Delitschia confertaspora ATCC 74209</name>
    <dbReference type="NCBI Taxonomy" id="1513339"/>
    <lineage>
        <taxon>Eukaryota</taxon>
        <taxon>Fungi</taxon>
        <taxon>Dikarya</taxon>
        <taxon>Ascomycota</taxon>
        <taxon>Pezizomycotina</taxon>
        <taxon>Dothideomycetes</taxon>
        <taxon>Pleosporomycetidae</taxon>
        <taxon>Pleosporales</taxon>
        <taxon>Delitschiaceae</taxon>
        <taxon>Delitschia</taxon>
    </lineage>
</organism>
<sequence length="610" mass="69079">MSDRGSPSPNIHYHVHGGTFHIHLPDIPPIGTTDFNCLQQIMVGHPPPVLPPHPFLASTDPTRPLPPAAPQPPSGYVYLPRLHHGPVPPQPSGYYLPHASQTERPSDWLVSVKPNSPSQSSSTTRLAQGDEMQQPQVSDKYYYREYHYIPAAPFPPIEPPPPSQGSMPPPPPSQGSIPPPPGTVVSVPVPAPPPPPAFLVHMCSECGRPRSSRFHRENPITPKNPPTMGVCKRCQKKEDESAKENFHCVRKATHIKSCEAPEPCEDLGGQTFFQVVRNERDDHRGRERSRSHSSERAPYVRIRSVNRHRSRERSESRARIGFRTVRRESPSPPDISRLRIVERHHSPSPVEVRRVIRVIERARSPSPPPRPDTPPRYHESELPRINDAAARLAQHPHAYRPVSKDYHIYREGERYAFPSRSYTPSPHMRSTSRPRSILKRADSYKETSHRERMSRRRSAESIRVEIGDPRVHFKRDKRLEDDGSGYGTHISDRAPSSSHGYHYPEAPEPPLSGFRYVERKSQCPSTDTAYPHPPSKPKSPQRRSRYQTRVSDDEDTAVDDTREIVEVRKWRGLDDDGKPVTFVEERVTRPVLSGKGDDAGKPIPGSWRDV</sequence>
<dbReference type="EMBL" id="ML994197">
    <property type="protein sequence ID" value="KAF2197801.1"/>
    <property type="molecule type" value="Genomic_DNA"/>
</dbReference>
<comment type="caution">
    <text evidence="2">The sequence shown here is derived from an EMBL/GenBank/DDBJ whole genome shotgun (WGS) entry which is preliminary data.</text>
</comment>